<feature type="chain" id="PRO_5042883075" description="Peptidase A1 domain-containing protein" evidence="7">
    <location>
        <begin position="24"/>
        <end position="476"/>
    </location>
</feature>
<evidence type="ECO:0000256" key="7">
    <source>
        <dbReference type="SAM" id="SignalP"/>
    </source>
</evidence>
<protein>
    <recommendedName>
        <fullName evidence="8">Peptidase A1 domain-containing protein</fullName>
    </recommendedName>
</protein>
<comment type="similarity">
    <text evidence="1">Belongs to the peptidase A1 family.</text>
</comment>
<dbReference type="PROSITE" id="PS51767">
    <property type="entry name" value="PEPTIDASE_A1"/>
    <property type="match status" value="1"/>
</dbReference>
<feature type="domain" description="Peptidase A1" evidence="8">
    <location>
        <begin position="103"/>
        <end position="471"/>
    </location>
</feature>
<dbReference type="PANTHER" id="PTHR47967:SF36">
    <property type="entry name" value="PEPTIDASE A1 DOMAIN-CONTAINING PROTEIN"/>
    <property type="match status" value="1"/>
</dbReference>
<dbReference type="EMBL" id="JAXIOK010000014">
    <property type="protein sequence ID" value="KAK4755231.1"/>
    <property type="molecule type" value="Genomic_DNA"/>
</dbReference>
<evidence type="ECO:0000313" key="9">
    <source>
        <dbReference type="EMBL" id="KAK4755231.1"/>
    </source>
</evidence>
<dbReference type="GO" id="GO:0005576">
    <property type="term" value="C:extracellular region"/>
    <property type="evidence" value="ECO:0007669"/>
    <property type="project" value="TreeGrafter"/>
</dbReference>
<reference evidence="9 10" key="1">
    <citation type="journal article" date="2023" name="Hortic Res">
        <title>Pangenome of water caltrop reveals structural variations and asymmetric subgenome divergence after allopolyploidization.</title>
        <authorList>
            <person name="Zhang X."/>
            <person name="Chen Y."/>
            <person name="Wang L."/>
            <person name="Yuan Y."/>
            <person name="Fang M."/>
            <person name="Shi L."/>
            <person name="Lu R."/>
            <person name="Comes H.P."/>
            <person name="Ma Y."/>
            <person name="Chen Y."/>
            <person name="Huang G."/>
            <person name="Zhou Y."/>
            <person name="Zheng Z."/>
            <person name="Qiu Y."/>
        </authorList>
    </citation>
    <scope>NUCLEOTIDE SEQUENCE [LARGE SCALE GENOMIC DNA]</scope>
    <source>
        <tissue evidence="9">Roots</tissue>
    </source>
</reference>
<evidence type="ECO:0000313" key="10">
    <source>
        <dbReference type="Proteomes" id="UP001345219"/>
    </source>
</evidence>
<evidence type="ECO:0000256" key="5">
    <source>
        <dbReference type="ARBA" id="ARBA00023180"/>
    </source>
</evidence>
<dbReference type="Pfam" id="PF14543">
    <property type="entry name" value="TAXi_N"/>
    <property type="match status" value="1"/>
</dbReference>
<dbReference type="InterPro" id="IPR032799">
    <property type="entry name" value="TAXi_C"/>
</dbReference>
<feature type="active site" evidence="6">
    <location>
        <position position="339"/>
    </location>
</feature>
<dbReference type="InterPro" id="IPR034161">
    <property type="entry name" value="Pepsin-like_plant"/>
</dbReference>
<dbReference type="GO" id="GO:0004190">
    <property type="term" value="F:aspartic-type endopeptidase activity"/>
    <property type="evidence" value="ECO:0007669"/>
    <property type="project" value="UniProtKB-KW"/>
</dbReference>
<name>A0AAN7JWE6_9MYRT</name>
<accession>A0AAN7JWE6</accession>
<dbReference type="Pfam" id="PF14541">
    <property type="entry name" value="TAXi_C"/>
    <property type="match status" value="1"/>
</dbReference>
<evidence type="ECO:0000256" key="3">
    <source>
        <dbReference type="ARBA" id="ARBA00022750"/>
    </source>
</evidence>
<dbReference type="InterPro" id="IPR021109">
    <property type="entry name" value="Peptidase_aspartic_dom_sf"/>
</dbReference>
<comment type="caution">
    <text evidence="9">The sequence shown here is derived from an EMBL/GenBank/DDBJ whole genome shotgun (WGS) entry which is preliminary data.</text>
</comment>
<dbReference type="GO" id="GO:0006508">
    <property type="term" value="P:proteolysis"/>
    <property type="evidence" value="ECO:0007669"/>
    <property type="project" value="UniProtKB-KW"/>
</dbReference>
<keyword evidence="2" id="KW-0645">Protease</keyword>
<sequence>MVPTHPLLLAIFFLLSATSSSSSANVLNSTITLHLRPLAAHRPSPDQWGEVEALADLSASSLARARHLKRPKKANFSSSFTASAADDSSPVDLPLSSHSYGGYTVDLSFGTPPQTMTFVMDTGSSLVWSPCTSHYKCSRCSFPTVNPSNLSVFIPRASSSSKIIGCRNPKCQWIFGRDIASQCPTSQVCPPYILQYGSGSTGGLLLSESLDLPGRTVPNFLLGCSVFSSAQPAGIAGFGRGSQSLPAQLRIKRFSHCLLSRNFDDSPQTSNLVLGTVSGGRKTKGLSYTPFRENPSSPTAFSEYYYVGLRKITVGGKAVKVPHHYLVPESEGNGGTIVDSGTTFTFMERPIFEAVAKEFDRQMGSHRRAVEVERRSGLRPCYDVSDRSPDGSLELPELVFYFKGGAKMALPGENYFALLKSGVICLTIISDSVMVGPDARGGGGPAVVLGSFQQQNYQVEYDLENNRLGFMRQICR</sequence>
<dbReference type="Proteomes" id="UP001345219">
    <property type="component" value="Chromosome 8"/>
</dbReference>
<evidence type="ECO:0000256" key="4">
    <source>
        <dbReference type="ARBA" id="ARBA00022801"/>
    </source>
</evidence>
<organism evidence="9 10">
    <name type="scientific">Trapa incisa</name>
    <dbReference type="NCBI Taxonomy" id="236973"/>
    <lineage>
        <taxon>Eukaryota</taxon>
        <taxon>Viridiplantae</taxon>
        <taxon>Streptophyta</taxon>
        <taxon>Embryophyta</taxon>
        <taxon>Tracheophyta</taxon>
        <taxon>Spermatophyta</taxon>
        <taxon>Magnoliopsida</taxon>
        <taxon>eudicotyledons</taxon>
        <taxon>Gunneridae</taxon>
        <taxon>Pentapetalae</taxon>
        <taxon>rosids</taxon>
        <taxon>malvids</taxon>
        <taxon>Myrtales</taxon>
        <taxon>Lythraceae</taxon>
        <taxon>Trapa</taxon>
    </lineage>
</organism>
<dbReference type="AlphaFoldDB" id="A0AAN7JWE6"/>
<dbReference type="InterPro" id="IPR001461">
    <property type="entry name" value="Aspartic_peptidase_A1"/>
</dbReference>
<keyword evidence="5" id="KW-0325">Glycoprotein</keyword>
<keyword evidence="4" id="KW-0378">Hydrolase</keyword>
<feature type="signal peptide" evidence="7">
    <location>
        <begin position="1"/>
        <end position="23"/>
    </location>
</feature>
<dbReference type="InterPro" id="IPR051708">
    <property type="entry name" value="Plant_Aspart_Prot_A1"/>
</dbReference>
<dbReference type="SUPFAM" id="SSF50630">
    <property type="entry name" value="Acid proteases"/>
    <property type="match status" value="1"/>
</dbReference>
<evidence type="ECO:0000256" key="2">
    <source>
        <dbReference type="ARBA" id="ARBA00022670"/>
    </source>
</evidence>
<keyword evidence="7" id="KW-0732">Signal</keyword>
<evidence type="ECO:0000256" key="6">
    <source>
        <dbReference type="PIRSR" id="PIRSR601461-1"/>
    </source>
</evidence>
<keyword evidence="3" id="KW-0064">Aspartyl protease</keyword>
<proteinExistence type="inferred from homology"/>
<dbReference type="Gene3D" id="2.40.70.10">
    <property type="entry name" value="Acid Proteases"/>
    <property type="match status" value="2"/>
</dbReference>
<gene>
    <name evidence="9" type="ORF">SAY87_008988</name>
</gene>
<dbReference type="InterPro" id="IPR032861">
    <property type="entry name" value="TAXi_N"/>
</dbReference>
<dbReference type="FunFam" id="2.40.70.10:FF:000034">
    <property type="entry name" value="Aspartyl protease family protein"/>
    <property type="match status" value="1"/>
</dbReference>
<dbReference type="InterPro" id="IPR033121">
    <property type="entry name" value="PEPTIDASE_A1"/>
</dbReference>
<feature type="active site" evidence="6">
    <location>
        <position position="121"/>
    </location>
</feature>
<evidence type="ECO:0000259" key="8">
    <source>
        <dbReference type="PROSITE" id="PS51767"/>
    </source>
</evidence>
<dbReference type="PRINTS" id="PR00792">
    <property type="entry name" value="PEPSIN"/>
</dbReference>
<evidence type="ECO:0000256" key="1">
    <source>
        <dbReference type="ARBA" id="ARBA00007447"/>
    </source>
</evidence>
<dbReference type="PANTHER" id="PTHR47967">
    <property type="entry name" value="OS07G0603500 PROTEIN-RELATED"/>
    <property type="match status" value="1"/>
</dbReference>
<keyword evidence="10" id="KW-1185">Reference proteome</keyword>
<dbReference type="CDD" id="cd05476">
    <property type="entry name" value="pepsin_A_like_plant"/>
    <property type="match status" value="1"/>
</dbReference>